<evidence type="ECO:0000313" key="5">
    <source>
        <dbReference type="Proteomes" id="UP000649179"/>
    </source>
</evidence>
<dbReference type="GO" id="GO:0003677">
    <property type="term" value="F:DNA binding"/>
    <property type="evidence" value="ECO:0007669"/>
    <property type="project" value="InterPro"/>
</dbReference>
<dbReference type="RefSeq" id="WP_188780681.1">
    <property type="nucleotide sequence ID" value="NZ_BMKQ01000001.1"/>
</dbReference>
<keyword evidence="5" id="KW-1185">Reference proteome</keyword>
<accession>A0A917F7H8</accession>
<proteinExistence type="predicted"/>
<dbReference type="Gene3D" id="3.40.10.10">
    <property type="entry name" value="DNA Methylphosphotriester Repair Domain"/>
    <property type="match status" value="1"/>
</dbReference>
<name>A0A917F7H8_9ACTN</name>
<sequence>MTWTLTAADGSTYESPTPGTYGGNRRQGVYGTLSCGVARDQRRRFPETMRAHRVFFADEETASAAGLRPCGSCLPDAYRAWKQRRGQ</sequence>
<evidence type="ECO:0000256" key="2">
    <source>
        <dbReference type="SAM" id="MobiDB-lite"/>
    </source>
</evidence>
<evidence type="ECO:0000313" key="4">
    <source>
        <dbReference type="EMBL" id="GGF55706.1"/>
    </source>
</evidence>
<dbReference type="GO" id="GO:0006281">
    <property type="term" value="P:DNA repair"/>
    <property type="evidence" value="ECO:0007669"/>
    <property type="project" value="InterPro"/>
</dbReference>
<dbReference type="Pfam" id="PF02805">
    <property type="entry name" value="Ada_Zn_binding"/>
    <property type="match status" value="1"/>
</dbReference>
<reference evidence="4" key="2">
    <citation type="submission" date="2020-09" db="EMBL/GenBank/DDBJ databases">
        <authorList>
            <person name="Sun Q."/>
            <person name="Zhou Y."/>
        </authorList>
    </citation>
    <scope>NUCLEOTIDE SEQUENCE</scope>
    <source>
        <strain evidence="4">CGMCC 1.16067</strain>
    </source>
</reference>
<dbReference type="SUPFAM" id="SSF57884">
    <property type="entry name" value="Ada DNA repair protein, N-terminal domain (N-Ada 10)"/>
    <property type="match status" value="1"/>
</dbReference>
<evidence type="ECO:0000256" key="1">
    <source>
        <dbReference type="ARBA" id="ARBA00023159"/>
    </source>
</evidence>
<organism evidence="4 5">
    <name type="scientific">Marmoricola endophyticus</name>
    <dbReference type="NCBI Taxonomy" id="2040280"/>
    <lineage>
        <taxon>Bacteria</taxon>
        <taxon>Bacillati</taxon>
        <taxon>Actinomycetota</taxon>
        <taxon>Actinomycetes</taxon>
        <taxon>Propionibacteriales</taxon>
        <taxon>Nocardioidaceae</taxon>
        <taxon>Marmoricola</taxon>
    </lineage>
</organism>
<comment type="caution">
    <text evidence="4">The sequence shown here is derived from an EMBL/GenBank/DDBJ whole genome shotgun (WGS) entry which is preliminary data.</text>
</comment>
<dbReference type="EMBL" id="BMKQ01000001">
    <property type="protein sequence ID" value="GGF55706.1"/>
    <property type="molecule type" value="Genomic_DNA"/>
</dbReference>
<evidence type="ECO:0000259" key="3">
    <source>
        <dbReference type="Pfam" id="PF02805"/>
    </source>
</evidence>
<reference evidence="4" key="1">
    <citation type="journal article" date="2014" name="Int. J. Syst. Evol. Microbiol.">
        <title>Complete genome sequence of Corynebacterium casei LMG S-19264T (=DSM 44701T), isolated from a smear-ripened cheese.</title>
        <authorList>
            <consortium name="US DOE Joint Genome Institute (JGI-PGF)"/>
            <person name="Walter F."/>
            <person name="Albersmeier A."/>
            <person name="Kalinowski J."/>
            <person name="Ruckert C."/>
        </authorList>
    </citation>
    <scope>NUCLEOTIDE SEQUENCE</scope>
    <source>
        <strain evidence="4">CGMCC 1.16067</strain>
    </source>
</reference>
<dbReference type="InterPro" id="IPR035451">
    <property type="entry name" value="Ada-like_dom_sf"/>
</dbReference>
<feature type="domain" description="Ada DNA repair metal-binding" evidence="3">
    <location>
        <begin position="23"/>
        <end position="76"/>
    </location>
</feature>
<dbReference type="AlphaFoldDB" id="A0A917F7H8"/>
<dbReference type="GO" id="GO:0008168">
    <property type="term" value="F:methyltransferase activity"/>
    <property type="evidence" value="ECO:0007669"/>
    <property type="project" value="InterPro"/>
</dbReference>
<dbReference type="GO" id="GO:0008270">
    <property type="term" value="F:zinc ion binding"/>
    <property type="evidence" value="ECO:0007669"/>
    <property type="project" value="InterPro"/>
</dbReference>
<dbReference type="GO" id="GO:0006355">
    <property type="term" value="P:regulation of DNA-templated transcription"/>
    <property type="evidence" value="ECO:0007669"/>
    <property type="project" value="InterPro"/>
</dbReference>
<feature type="region of interest" description="Disordered" evidence="2">
    <location>
        <begin position="1"/>
        <end position="25"/>
    </location>
</feature>
<protein>
    <recommendedName>
        <fullName evidence="3">Ada DNA repair metal-binding domain-containing protein</fullName>
    </recommendedName>
</protein>
<keyword evidence="1" id="KW-0010">Activator</keyword>
<gene>
    <name evidence="4" type="ORF">GCM10011519_32050</name>
</gene>
<dbReference type="Proteomes" id="UP000649179">
    <property type="component" value="Unassembled WGS sequence"/>
</dbReference>
<dbReference type="InterPro" id="IPR004026">
    <property type="entry name" value="Ada_DNA_repair_Zn-bd"/>
</dbReference>